<evidence type="ECO:0000313" key="2">
    <source>
        <dbReference type="EMBL" id="MCM3713987.1"/>
    </source>
</evidence>
<feature type="transmembrane region" description="Helical" evidence="1">
    <location>
        <begin position="108"/>
        <end position="128"/>
    </location>
</feature>
<evidence type="ECO:0000256" key="1">
    <source>
        <dbReference type="SAM" id="Phobius"/>
    </source>
</evidence>
<proteinExistence type="predicted"/>
<dbReference type="Proteomes" id="UP001139179">
    <property type="component" value="Unassembled WGS sequence"/>
</dbReference>
<protein>
    <submittedName>
        <fullName evidence="2">Permease prefix domain 1-containing protein</fullName>
    </submittedName>
</protein>
<dbReference type="NCBIfam" id="NF038403">
    <property type="entry name" value="perm_prefix_1"/>
    <property type="match status" value="1"/>
</dbReference>
<name>A0A9X2DPI4_9BACI</name>
<feature type="transmembrane region" description="Helical" evidence="1">
    <location>
        <begin position="235"/>
        <end position="253"/>
    </location>
</feature>
<dbReference type="EMBL" id="JAMBOL010000004">
    <property type="protein sequence ID" value="MCM3713987.1"/>
    <property type="molecule type" value="Genomic_DNA"/>
</dbReference>
<dbReference type="AlphaFoldDB" id="A0A9X2DPI4"/>
<keyword evidence="1" id="KW-1133">Transmembrane helix</keyword>
<keyword evidence="1" id="KW-0472">Membrane</keyword>
<keyword evidence="1" id="KW-0812">Transmembrane</keyword>
<feature type="transmembrane region" description="Helical" evidence="1">
    <location>
        <begin position="79"/>
        <end position="96"/>
    </location>
</feature>
<keyword evidence="3" id="KW-1185">Reference proteome</keyword>
<feature type="transmembrane region" description="Helical" evidence="1">
    <location>
        <begin position="135"/>
        <end position="155"/>
    </location>
</feature>
<dbReference type="InterPro" id="IPR047928">
    <property type="entry name" value="Perm_prefix_1"/>
</dbReference>
<dbReference type="RefSeq" id="WP_251222785.1">
    <property type="nucleotide sequence ID" value="NZ_JAMBOL010000004.1"/>
</dbReference>
<organism evidence="2 3">
    <name type="scientific">Halalkalibacter oceani</name>
    <dbReference type="NCBI Taxonomy" id="1653776"/>
    <lineage>
        <taxon>Bacteria</taxon>
        <taxon>Bacillati</taxon>
        <taxon>Bacillota</taxon>
        <taxon>Bacilli</taxon>
        <taxon>Bacillales</taxon>
        <taxon>Bacillaceae</taxon>
        <taxon>Halalkalibacter</taxon>
    </lineage>
</organism>
<sequence>MKTIDEYINEILRHVECDQADRDELAEEMRSHLLQAKEHYQLKGETEEQAIALAIADFGGDQEVGEQLQRSLFPYRKELLVLLGGGSILFAALAYLHGAVQLAEPHSLWMTIVILSGLGFLLLALFPAYMGNRKLLMNLYLAGQIPFYFLGLLIIDTGTQAYIMPLQLFGGGLILLTLTLVVLTALKTPVEKKLSKKKEQKRKGVHLFNLLAGIVIVGFAGFFLAGLLIFAGLTVYMLFPLGLIVFWALSYWWQYEAAKKNSPWMWVGAGLTVCMMIMFVVVYMR</sequence>
<gene>
    <name evidence="2" type="ORF">M3202_07800</name>
</gene>
<comment type="caution">
    <text evidence="2">The sequence shown here is derived from an EMBL/GenBank/DDBJ whole genome shotgun (WGS) entry which is preliminary data.</text>
</comment>
<evidence type="ECO:0000313" key="3">
    <source>
        <dbReference type="Proteomes" id="UP001139179"/>
    </source>
</evidence>
<feature type="transmembrane region" description="Helical" evidence="1">
    <location>
        <begin position="265"/>
        <end position="284"/>
    </location>
</feature>
<feature type="transmembrane region" description="Helical" evidence="1">
    <location>
        <begin position="207"/>
        <end position="229"/>
    </location>
</feature>
<feature type="transmembrane region" description="Helical" evidence="1">
    <location>
        <begin position="161"/>
        <end position="186"/>
    </location>
</feature>
<accession>A0A9X2DPI4</accession>
<reference evidence="2" key="1">
    <citation type="submission" date="2022-05" db="EMBL/GenBank/DDBJ databases">
        <title>Comparative Genomics of Spacecraft Associated Microbes.</title>
        <authorList>
            <person name="Tran M.T."/>
            <person name="Wright A."/>
            <person name="Seuylemezian A."/>
            <person name="Eisen J."/>
            <person name="Coil D."/>
        </authorList>
    </citation>
    <scope>NUCLEOTIDE SEQUENCE</scope>
    <source>
        <strain evidence="2">214.1.1</strain>
    </source>
</reference>